<protein>
    <submittedName>
        <fullName evidence="1">Uncharacterized protein</fullName>
    </submittedName>
</protein>
<dbReference type="Proteomes" id="UP000076408">
    <property type="component" value="Unassembled WGS sequence"/>
</dbReference>
<organism evidence="1 2">
    <name type="scientific">Anopheles stephensi</name>
    <name type="common">Indo-Pakistan malaria mosquito</name>
    <dbReference type="NCBI Taxonomy" id="30069"/>
    <lineage>
        <taxon>Eukaryota</taxon>
        <taxon>Metazoa</taxon>
        <taxon>Ecdysozoa</taxon>
        <taxon>Arthropoda</taxon>
        <taxon>Hexapoda</taxon>
        <taxon>Insecta</taxon>
        <taxon>Pterygota</taxon>
        <taxon>Neoptera</taxon>
        <taxon>Endopterygota</taxon>
        <taxon>Diptera</taxon>
        <taxon>Nematocera</taxon>
        <taxon>Culicoidea</taxon>
        <taxon>Culicidae</taxon>
        <taxon>Anophelinae</taxon>
        <taxon>Anopheles</taxon>
    </lineage>
</organism>
<dbReference type="EnsemblMetazoa" id="ASTEI00787-RA">
    <property type="protein sequence ID" value="ASTEI00787-PA"/>
    <property type="gene ID" value="ASTEI00787"/>
</dbReference>
<evidence type="ECO:0000313" key="2">
    <source>
        <dbReference type="Proteomes" id="UP000076408"/>
    </source>
</evidence>
<sequence length="31" mass="3363">MLNLDGFVLLPSVRAVKINSVSVIRSRFGAC</sequence>
<proteinExistence type="predicted"/>
<name>A0A182XX51_ANOST</name>
<reference evidence="1" key="2">
    <citation type="submission" date="2020-05" db="UniProtKB">
        <authorList>
            <consortium name="EnsemblMetazoa"/>
        </authorList>
    </citation>
    <scope>IDENTIFICATION</scope>
    <source>
        <strain evidence="1">Indian</strain>
    </source>
</reference>
<keyword evidence="2" id="KW-1185">Reference proteome</keyword>
<accession>A0A182XX51</accession>
<evidence type="ECO:0000313" key="1">
    <source>
        <dbReference type="EnsemblMetazoa" id="ASTEI00787-PA"/>
    </source>
</evidence>
<dbReference type="AlphaFoldDB" id="A0A182XX51"/>
<dbReference type="VEuPathDB" id="VectorBase:ASTEI00787"/>
<reference evidence="2" key="1">
    <citation type="journal article" date="2014" name="Genome Biol.">
        <title>Genome analysis of a major urban malaria vector mosquito, Anopheles stephensi.</title>
        <authorList>
            <person name="Jiang X."/>
            <person name="Peery A."/>
            <person name="Hall A.B."/>
            <person name="Sharma A."/>
            <person name="Chen X.G."/>
            <person name="Waterhouse R.M."/>
            <person name="Komissarov A."/>
            <person name="Riehle M.M."/>
            <person name="Shouche Y."/>
            <person name="Sharakhova M.V."/>
            <person name="Lawson D."/>
            <person name="Pakpour N."/>
            <person name="Arensburger P."/>
            <person name="Davidson V.L."/>
            <person name="Eiglmeier K."/>
            <person name="Emrich S."/>
            <person name="George P."/>
            <person name="Kennedy R.C."/>
            <person name="Mane S.P."/>
            <person name="Maslen G."/>
            <person name="Oringanje C."/>
            <person name="Qi Y."/>
            <person name="Settlage R."/>
            <person name="Tojo M."/>
            <person name="Tubio J.M."/>
            <person name="Unger M.F."/>
            <person name="Wang B."/>
            <person name="Vernick K.D."/>
            <person name="Ribeiro J.M."/>
            <person name="James A.A."/>
            <person name="Michel K."/>
            <person name="Riehle M.A."/>
            <person name="Luckhart S."/>
            <person name="Sharakhov I.V."/>
            <person name="Tu Z."/>
        </authorList>
    </citation>
    <scope>NUCLEOTIDE SEQUENCE [LARGE SCALE GENOMIC DNA]</scope>
    <source>
        <strain evidence="2">Indian</strain>
    </source>
</reference>